<feature type="domain" description="C3H1-type" evidence="6">
    <location>
        <begin position="69"/>
        <end position="97"/>
    </location>
</feature>
<feature type="zinc finger region" description="C3H1-type" evidence="5">
    <location>
        <begin position="69"/>
        <end position="97"/>
    </location>
</feature>
<dbReference type="PANTHER" id="PTHR12547">
    <property type="entry name" value="CCCH ZINC FINGER/TIS11-RELATED"/>
    <property type="match status" value="1"/>
</dbReference>
<keyword evidence="2" id="KW-0677">Repeat</keyword>
<dbReference type="InterPro" id="IPR045877">
    <property type="entry name" value="ZFP36-like"/>
</dbReference>
<accession>A0A481YYD4</accession>
<dbReference type="SMART" id="SM00356">
    <property type="entry name" value="ZnF_C3H1"/>
    <property type="match status" value="2"/>
</dbReference>
<sequence length="187" mass="20674">MATAMGIRITMVDTELTDVTGGSLQPRDSDNSKKLILRSVDHPKAAPLLIYTMNAIESTSVQDHTMVTAYKTRLCQNFQDGSKCSYGKRCLFAHGDSELRKVPTETQLCRNLAKDGECHYGKHCCVHRRMPKPTRALVWEVLKPTVEDFLPSQVLEAVIKSSMRADAPEFAPMGALAAVSCAEFVLN</sequence>
<dbReference type="PROSITE" id="PS50103">
    <property type="entry name" value="ZF_C3H1"/>
    <property type="match status" value="1"/>
</dbReference>
<name>A0A481YYD4_9VIRU</name>
<dbReference type="GO" id="GO:0003729">
    <property type="term" value="F:mRNA binding"/>
    <property type="evidence" value="ECO:0007669"/>
    <property type="project" value="InterPro"/>
</dbReference>
<evidence type="ECO:0000256" key="4">
    <source>
        <dbReference type="ARBA" id="ARBA00022833"/>
    </source>
</evidence>
<dbReference type="Pfam" id="PF00642">
    <property type="entry name" value="zf-CCCH"/>
    <property type="match status" value="1"/>
</dbReference>
<keyword evidence="1 5" id="KW-0479">Metal-binding</keyword>
<organism evidence="7">
    <name type="scientific">Marseillevirus LCMAC202</name>
    <dbReference type="NCBI Taxonomy" id="2506606"/>
    <lineage>
        <taxon>Viruses</taxon>
        <taxon>Varidnaviria</taxon>
        <taxon>Bamfordvirae</taxon>
        <taxon>Nucleocytoviricota</taxon>
        <taxon>Megaviricetes</taxon>
        <taxon>Pimascovirales</taxon>
        <taxon>Pimascovirales incertae sedis</taxon>
        <taxon>Marseilleviridae</taxon>
    </lineage>
</organism>
<dbReference type="SUPFAM" id="SSF90229">
    <property type="entry name" value="CCCH zinc finger"/>
    <property type="match status" value="1"/>
</dbReference>
<protein>
    <submittedName>
        <fullName evidence="7">Zinc finger protein</fullName>
    </submittedName>
</protein>
<dbReference type="Gene3D" id="4.10.1000.10">
    <property type="entry name" value="Zinc finger, CCCH-type"/>
    <property type="match status" value="1"/>
</dbReference>
<dbReference type="PANTHER" id="PTHR12547:SF159">
    <property type="entry name" value="CCCH ZINC FINGER-CONTAINING SAC3_GANP_NIN1_MTS3_EIF-3 P25 FAMILY PROTEIN"/>
    <property type="match status" value="1"/>
</dbReference>
<gene>
    <name evidence="7" type="ORF">LCMAC202_06250</name>
</gene>
<evidence type="ECO:0000313" key="7">
    <source>
        <dbReference type="EMBL" id="QBK88263.1"/>
    </source>
</evidence>
<evidence type="ECO:0000259" key="6">
    <source>
        <dbReference type="PROSITE" id="PS50103"/>
    </source>
</evidence>
<evidence type="ECO:0000256" key="3">
    <source>
        <dbReference type="ARBA" id="ARBA00022771"/>
    </source>
</evidence>
<dbReference type="GO" id="GO:0008270">
    <property type="term" value="F:zinc ion binding"/>
    <property type="evidence" value="ECO:0007669"/>
    <property type="project" value="UniProtKB-KW"/>
</dbReference>
<proteinExistence type="predicted"/>
<dbReference type="EMBL" id="MK500382">
    <property type="protein sequence ID" value="QBK88263.1"/>
    <property type="molecule type" value="Genomic_DNA"/>
</dbReference>
<reference evidence="7" key="1">
    <citation type="journal article" date="2019" name="MBio">
        <title>Virus Genomes from Deep Sea Sediments Expand the Ocean Megavirome and Support Independent Origins of Viral Gigantism.</title>
        <authorList>
            <person name="Backstrom D."/>
            <person name="Yutin N."/>
            <person name="Jorgensen S.L."/>
            <person name="Dharamshi J."/>
            <person name="Homa F."/>
            <person name="Zaremba-Niedwiedzka K."/>
            <person name="Spang A."/>
            <person name="Wolf Y.I."/>
            <person name="Koonin E.V."/>
            <person name="Ettema T.J."/>
        </authorList>
    </citation>
    <scope>NUCLEOTIDE SEQUENCE</scope>
</reference>
<evidence type="ECO:0000256" key="1">
    <source>
        <dbReference type="ARBA" id="ARBA00022723"/>
    </source>
</evidence>
<dbReference type="InterPro" id="IPR000571">
    <property type="entry name" value="Znf_CCCH"/>
</dbReference>
<evidence type="ECO:0000256" key="2">
    <source>
        <dbReference type="ARBA" id="ARBA00022737"/>
    </source>
</evidence>
<dbReference type="FunFam" id="4.10.1000.10:FF:000001">
    <property type="entry name" value="zinc finger CCCH domain-containing protein 15-like"/>
    <property type="match status" value="1"/>
</dbReference>
<keyword evidence="3 5" id="KW-0863">Zinc-finger</keyword>
<evidence type="ECO:0000256" key="5">
    <source>
        <dbReference type="PROSITE-ProRule" id="PRU00723"/>
    </source>
</evidence>
<dbReference type="InterPro" id="IPR036855">
    <property type="entry name" value="Znf_CCCH_sf"/>
</dbReference>
<keyword evidence="4 5" id="KW-0862">Zinc</keyword>